<dbReference type="KEGG" id="hyf:DTO96_102294"/>
<dbReference type="EC" id="4.1.2.48" evidence="6"/>
<gene>
    <name evidence="6" type="primary">ltaE_2</name>
    <name evidence="6" type="ORF">DTO96_102294</name>
</gene>
<organism evidence="6 7">
    <name type="scientific">Ephemeroptericola cinctiostellae</name>
    <dbReference type="NCBI Taxonomy" id="2268024"/>
    <lineage>
        <taxon>Bacteria</taxon>
        <taxon>Pseudomonadati</taxon>
        <taxon>Pseudomonadota</taxon>
        <taxon>Betaproteobacteria</taxon>
        <taxon>Burkholderiales</taxon>
        <taxon>Burkholderiaceae</taxon>
        <taxon>Ephemeroptericola</taxon>
    </lineage>
</organism>
<dbReference type="Pfam" id="PF01212">
    <property type="entry name" value="Beta_elim_lyase"/>
    <property type="match status" value="1"/>
</dbReference>
<keyword evidence="4" id="KW-0663">Pyridoxal phosphate</keyword>
<dbReference type="InterPro" id="IPR001597">
    <property type="entry name" value="ArAA_b-elim_lyase/Thr_aldolase"/>
</dbReference>
<dbReference type="Gene3D" id="3.90.1150.10">
    <property type="entry name" value="Aspartate Aminotransferase, domain 1"/>
    <property type="match status" value="1"/>
</dbReference>
<name>A0A345DDV1_9BURK</name>
<evidence type="ECO:0000256" key="2">
    <source>
        <dbReference type="ARBA" id="ARBA00006966"/>
    </source>
</evidence>
<keyword evidence="6" id="KW-0456">Lyase</keyword>
<feature type="domain" description="Aromatic amino acid beta-eliminating lyase/threonine aldolase" evidence="5">
    <location>
        <begin position="26"/>
        <end position="288"/>
    </location>
</feature>
<dbReference type="InterPro" id="IPR015421">
    <property type="entry name" value="PyrdxlP-dep_Trfase_major"/>
</dbReference>
<dbReference type="OrthoDB" id="9774495at2"/>
<dbReference type="RefSeq" id="WP_114563601.1">
    <property type="nucleotide sequence ID" value="NZ_CP031124.1"/>
</dbReference>
<evidence type="ECO:0000256" key="4">
    <source>
        <dbReference type="ARBA" id="ARBA00022898"/>
    </source>
</evidence>
<comment type="similarity">
    <text evidence="2">Belongs to the threonine aldolase family.</text>
</comment>
<dbReference type="GO" id="GO:0006520">
    <property type="term" value="P:amino acid metabolic process"/>
    <property type="evidence" value="ECO:0007669"/>
    <property type="project" value="InterPro"/>
</dbReference>
<evidence type="ECO:0000259" key="5">
    <source>
        <dbReference type="Pfam" id="PF01212"/>
    </source>
</evidence>
<sequence length="347" mass="37738">MHHQFYNDYSETAHPACLAAIAHEPMRQEAGYGMDTISAQAAEAIRTICHAPEAAVHFLSGGTQANLTVISSMLRPFEAVISAHTGHIFANETGAIEATGHKVISMTVTQGKLTPADVRAVVAAHPWEHGVRPRVVYISQSTEIGTVYNLTELRALREVCTELNLYFFIDGARLGSALVSTEADWTLADIAALADVFYIGGTKNGALLGEAVVIVNTSLQTDFRYHLKQRGALLAKGRVIGSQFLALLSNGLFQALATHANQCALALQNGLLALGVEFESLSSTNQIFPILPNDAITALQARYGFHVWKKYDEGRQMIRLVTSWATPLDKVKDFIADARDALQHKEI</sequence>
<dbReference type="SUPFAM" id="SSF53383">
    <property type="entry name" value="PLP-dependent transferases"/>
    <property type="match status" value="1"/>
</dbReference>
<dbReference type="EMBL" id="CP031124">
    <property type="protein sequence ID" value="AXF86539.1"/>
    <property type="molecule type" value="Genomic_DNA"/>
</dbReference>
<keyword evidence="7" id="KW-1185">Reference proteome</keyword>
<proteinExistence type="inferred from homology"/>
<evidence type="ECO:0000313" key="7">
    <source>
        <dbReference type="Proteomes" id="UP000252182"/>
    </source>
</evidence>
<accession>A0A345DDV1</accession>
<dbReference type="PANTHER" id="PTHR48097:SF5">
    <property type="entry name" value="LOW SPECIFICITY L-THREONINE ALDOLASE"/>
    <property type="match status" value="1"/>
</dbReference>
<comment type="cofactor">
    <cofactor evidence="1">
        <name>pyridoxal 5'-phosphate</name>
        <dbReference type="ChEBI" id="CHEBI:597326"/>
    </cofactor>
</comment>
<dbReference type="InterPro" id="IPR015422">
    <property type="entry name" value="PyrdxlP-dep_Trfase_small"/>
</dbReference>
<dbReference type="InterPro" id="IPR015424">
    <property type="entry name" value="PyrdxlP-dep_Trfase"/>
</dbReference>
<dbReference type="GO" id="GO:0016829">
    <property type="term" value="F:lyase activity"/>
    <property type="evidence" value="ECO:0007669"/>
    <property type="project" value="UniProtKB-KW"/>
</dbReference>
<protein>
    <submittedName>
        <fullName evidence="6">Low specificity L-threonine aldolase</fullName>
        <ecNumber evidence="6">4.1.2.48</ecNumber>
    </submittedName>
</protein>
<dbReference type="AlphaFoldDB" id="A0A345DDV1"/>
<dbReference type="Proteomes" id="UP000252182">
    <property type="component" value="Chromosome"/>
</dbReference>
<reference evidence="7" key="1">
    <citation type="submission" date="2018-07" db="EMBL/GenBank/DDBJ databases">
        <authorList>
            <person name="Kim H."/>
        </authorList>
    </citation>
    <scope>NUCLEOTIDE SEQUENCE [LARGE SCALE GENOMIC DNA]</scope>
    <source>
        <strain evidence="7">F02</strain>
    </source>
</reference>
<comment type="subunit">
    <text evidence="3">Homotetramer.</text>
</comment>
<evidence type="ECO:0000256" key="1">
    <source>
        <dbReference type="ARBA" id="ARBA00001933"/>
    </source>
</evidence>
<evidence type="ECO:0000256" key="3">
    <source>
        <dbReference type="ARBA" id="ARBA00011881"/>
    </source>
</evidence>
<dbReference type="Gene3D" id="3.40.640.10">
    <property type="entry name" value="Type I PLP-dependent aspartate aminotransferase-like (Major domain)"/>
    <property type="match status" value="1"/>
</dbReference>
<evidence type="ECO:0000313" key="6">
    <source>
        <dbReference type="EMBL" id="AXF86539.1"/>
    </source>
</evidence>
<dbReference type="PANTHER" id="PTHR48097">
    <property type="entry name" value="L-THREONINE ALDOLASE-RELATED"/>
    <property type="match status" value="1"/>
</dbReference>